<dbReference type="InParanoid" id="A0A067R6X4"/>
<evidence type="ECO:0000313" key="3">
    <source>
        <dbReference type="EMBL" id="KDR15189.1"/>
    </source>
</evidence>
<feature type="region of interest" description="Disordered" evidence="1">
    <location>
        <begin position="115"/>
        <end position="138"/>
    </location>
</feature>
<dbReference type="EMBL" id="KK852840">
    <property type="protein sequence ID" value="KDR15189.1"/>
    <property type="molecule type" value="Genomic_DNA"/>
</dbReference>
<protein>
    <submittedName>
        <fullName evidence="3">Uncharacterized protein</fullName>
    </submittedName>
</protein>
<evidence type="ECO:0000313" key="4">
    <source>
        <dbReference type="Proteomes" id="UP000027135"/>
    </source>
</evidence>
<gene>
    <name evidence="3" type="ORF">L798_10962</name>
</gene>
<dbReference type="eggNOG" id="ENOG502SEJG">
    <property type="taxonomic scope" value="Eukaryota"/>
</dbReference>
<keyword evidence="2" id="KW-1133">Transmembrane helix</keyword>
<proteinExistence type="predicted"/>
<reference evidence="3 4" key="1">
    <citation type="journal article" date="2014" name="Nat. Commun.">
        <title>Molecular traces of alternative social organization in a termite genome.</title>
        <authorList>
            <person name="Terrapon N."/>
            <person name="Li C."/>
            <person name="Robertson H.M."/>
            <person name="Ji L."/>
            <person name="Meng X."/>
            <person name="Booth W."/>
            <person name="Chen Z."/>
            <person name="Childers C.P."/>
            <person name="Glastad K.M."/>
            <person name="Gokhale K."/>
            <person name="Gowin J."/>
            <person name="Gronenberg W."/>
            <person name="Hermansen R.A."/>
            <person name="Hu H."/>
            <person name="Hunt B.G."/>
            <person name="Huylmans A.K."/>
            <person name="Khalil S.M."/>
            <person name="Mitchell R.D."/>
            <person name="Munoz-Torres M.C."/>
            <person name="Mustard J.A."/>
            <person name="Pan H."/>
            <person name="Reese J.T."/>
            <person name="Scharf M.E."/>
            <person name="Sun F."/>
            <person name="Vogel H."/>
            <person name="Xiao J."/>
            <person name="Yang W."/>
            <person name="Yang Z."/>
            <person name="Yang Z."/>
            <person name="Zhou J."/>
            <person name="Zhu J."/>
            <person name="Brent C.S."/>
            <person name="Elsik C.G."/>
            <person name="Goodisman M.A."/>
            <person name="Liberles D.A."/>
            <person name="Roe R.M."/>
            <person name="Vargo E.L."/>
            <person name="Vilcinskas A."/>
            <person name="Wang J."/>
            <person name="Bornberg-Bauer E."/>
            <person name="Korb J."/>
            <person name="Zhang G."/>
            <person name="Liebig J."/>
        </authorList>
    </citation>
    <scope>NUCLEOTIDE SEQUENCE [LARGE SCALE GENOMIC DNA]</scope>
    <source>
        <tissue evidence="3">Whole organism</tissue>
    </source>
</reference>
<dbReference type="OMA" id="WRSVNIQ"/>
<keyword evidence="4" id="KW-1185">Reference proteome</keyword>
<organism evidence="3 4">
    <name type="scientific">Zootermopsis nevadensis</name>
    <name type="common">Dampwood termite</name>
    <dbReference type="NCBI Taxonomy" id="136037"/>
    <lineage>
        <taxon>Eukaryota</taxon>
        <taxon>Metazoa</taxon>
        <taxon>Ecdysozoa</taxon>
        <taxon>Arthropoda</taxon>
        <taxon>Hexapoda</taxon>
        <taxon>Insecta</taxon>
        <taxon>Pterygota</taxon>
        <taxon>Neoptera</taxon>
        <taxon>Polyneoptera</taxon>
        <taxon>Dictyoptera</taxon>
        <taxon>Blattodea</taxon>
        <taxon>Blattoidea</taxon>
        <taxon>Termitoidae</taxon>
        <taxon>Termopsidae</taxon>
        <taxon>Zootermopsis</taxon>
    </lineage>
</organism>
<evidence type="ECO:0000256" key="1">
    <source>
        <dbReference type="SAM" id="MobiDB-lite"/>
    </source>
</evidence>
<keyword evidence="2" id="KW-0812">Transmembrane</keyword>
<feature type="transmembrane region" description="Helical" evidence="2">
    <location>
        <begin position="34"/>
        <end position="53"/>
    </location>
</feature>
<keyword evidence="2" id="KW-0472">Membrane</keyword>
<name>A0A067R6X4_ZOONE</name>
<accession>A0A067R6X4</accession>
<feature type="region of interest" description="Disordered" evidence="1">
    <location>
        <begin position="71"/>
        <end position="102"/>
    </location>
</feature>
<dbReference type="Proteomes" id="UP000027135">
    <property type="component" value="Unassembled WGS sequence"/>
</dbReference>
<sequence length="138" mass="14847">MSTITQLNPFISKFSNFRVFIPLRNVRLSMPQKVTVLSVTIGVVLIGLLARYLRRKRRTVYPGLFRRNGKRLAASSQGARSPNGDVRRSTSPGTRSLHRQGSVLSTVSGVGGASVGPMAAGDAGSQHLTPQQFGILGE</sequence>
<evidence type="ECO:0000256" key="2">
    <source>
        <dbReference type="SAM" id="Phobius"/>
    </source>
</evidence>
<dbReference type="AlphaFoldDB" id="A0A067R6X4"/>